<proteinExistence type="predicted"/>
<dbReference type="PROSITE" id="PS51480">
    <property type="entry name" value="DHAL"/>
    <property type="match status" value="1"/>
</dbReference>
<dbReference type="AlphaFoldDB" id="A0A2T4ZB61"/>
<evidence type="ECO:0000313" key="3">
    <source>
        <dbReference type="Proteomes" id="UP000241639"/>
    </source>
</evidence>
<dbReference type="SMART" id="SM01121">
    <property type="entry name" value="Dak1_2"/>
    <property type="match status" value="1"/>
</dbReference>
<dbReference type="InterPro" id="IPR050270">
    <property type="entry name" value="DegV_domain_contain"/>
</dbReference>
<dbReference type="Pfam" id="PF02734">
    <property type="entry name" value="Dak2"/>
    <property type="match status" value="1"/>
</dbReference>
<accession>A0A2T4ZB61</accession>
<dbReference type="GO" id="GO:0004371">
    <property type="term" value="F:glycerone kinase activity"/>
    <property type="evidence" value="ECO:0007669"/>
    <property type="project" value="InterPro"/>
</dbReference>
<dbReference type="PANTHER" id="PTHR33434">
    <property type="entry name" value="DEGV DOMAIN-CONTAINING PROTEIN DR_1986-RELATED"/>
    <property type="match status" value="1"/>
</dbReference>
<feature type="domain" description="DhaL" evidence="1">
    <location>
        <begin position="8"/>
        <end position="203"/>
    </location>
</feature>
<reference evidence="2 3" key="1">
    <citation type="submission" date="2018-04" db="EMBL/GenBank/DDBJ databases">
        <title>Genomic Encyclopedia of Archaeal and Bacterial Type Strains, Phase II (KMG-II): from individual species to whole genera.</title>
        <authorList>
            <person name="Goeker M."/>
        </authorList>
    </citation>
    <scope>NUCLEOTIDE SEQUENCE [LARGE SCALE GENOMIC DNA]</scope>
    <source>
        <strain evidence="2 3">DSM 45169</strain>
    </source>
</reference>
<protein>
    <recommendedName>
        <fullName evidence="1">DhaL domain-containing protein</fullName>
    </recommendedName>
</protein>
<dbReference type="PANTHER" id="PTHR33434:SF4">
    <property type="entry name" value="PHOSPHATASE PROTEIN"/>
    <property type="match status" value="1"/>
</dbReference>
<evidence type="ECO:0000259" key="1">
    <source>
        <dbReference type="PROSITE" id="PS51480"/>
    </source>
</evidence>
<dbReference type="SUPFAM" id="SSF101473">
    <property type="entry name" value="DhaL-like"/>
    <property type="match status" value="1"/>
</dbReference>
<organism evidence="2 3">
    <name type="scientific">Desmospora activa DSM 45169</name>
    <dbReference type="NCBI Taxonomy" id="1121389"/>
    <lineage>
        <taxon>Bacteria</taxon>
        <taxon>Bacillati</taxon>
        <taxon>Bacillota</taxon>
        <taxon>Bacilli</taxon>
        <taxon>Bacillales</taxon>
        <taxon>Thermoactinomycetaceae</taxon>
        <taxon>Desmospora</taxon>
    </lineage>
</organism>
<evidence type="ECO:0000313" key="2">
    <source>
        <dbReference type="EMBL" id="PTM59120.1"/>
    </source>
</evidence>
<dbReference type="EMBL" id="PZZP01000001">
    <property type="protein sequence ID" value="PTM59120.1"/>
    <property type="molecule type" value="Genomic_DNA"/>
</dbReference>
<dbReference type="Proteomes" id="UP000241639">
    <property type="component" value="Unassembled WGS sequence"/>
</dbReference>
<dbReference type="InterPro" id="IPR036117">
    <property type="entry name" value="DhaL_dom_sf"/>
</dbReference>
<dbReference type="InterPro" id="IPR048394">
    <property type="entry name" value="FakA-like_M"/>
</dbReference>
<dbReference type="Gene3D" id="1.25.40.340">
    <property type="match status" value="1"/>
</dbReference>
<dbReference type="NCBIfam" id="TIGR03599">
    <property type="entry name" value="YloV"/>
    <property type="match status" value="1"/>
</dbReference>
<dbReference type="SMART" id="SM01120">
    <property type="entry name" value="Dak2"/>
    <property type="match status" value="1"/>
</dbReference>
<dbReference type="GO" id="GO:0006071">
    <property type="term" value="P:glycerol metabolic process"/>
    <property type="evidence" value="ECO:0007669"/>
    <property type="project" value="InterPro"/>
</dbReference>
<sequence length="568" mass="61888">MVQQIDATLFTQMIRAGAKRLNENVDMVNALNVFPVPDGDTGTNMNLTLTSGVKELEKKAAAGSTHVGQLAEALSKGLLMGARGNSGVILSQLFRGFSKGVADQESLSPRQFADGLKHGVDTAYKAVIKPVEGTVLTVAREAAEKGISRGRQTDDIIPLMETVLEEARASLNRTPKLLPVLAQANVVDAGGKGLLLVYEGFLAALTGDKTSYHVEEPAYTSDLESLGAIAHERSAQSHFDTAEIEHGYCTEFIVKLNGEKVRQYSFDEEQFRTDLGEFGDSLLVVADDDLVKVHIHAEQPGETLTFAQRFGELTRIKIENMREQHSTLLEYEGESPHTAPVVAPKVTAKKKPHGIVAVAVGDGIADIFSSLHVDEVIQGGQTMNPSTEELVQAVERVYAEHVFILPNNKNIILTAEQVVDLVEVPVTVLPTRTIPQGLAALMAFQVENDVELNRRRMMESVDAVRSGEVTFAVRDSQYDGGSIKEGDFLGIQEGKIKTVSNNLMATSQQLLTEMLTDGADVVTILYGQDATADQVKELTNFMEESYPEVECEVYNGGQPLYFFLFSVE</sequence>
<gene>
    <name evidence="2" type="ORF">C8J48_1722</name>
</gene>
<dbReference type="InterPro" id="IPR033470">
    <property type="entry name" value="FakA-like_C"/>
</dbReference>
<dbReference type="Pfam" id="PF21645">
    <property type="entry name" value="FakA-like_M"/>
    <property type="match status" value="1"/>
</dbReference>
<dbReference type="InterPro" id="IPR004007">
    <property type="entry name" value="DhaL_dom"/>
</dbReference>
<comment type="caution">
    <text evidence="2">The sequence shown here is derived from an EMBL/GenBank/DDBJ whole genome shotgun (WGS) entry which is preliminary data.</text>
</comment>
<dbReference type="InterPro" id="IPR019986">
    <property type="entry name" value="YloV-like"/>
</dbReference>
<keyword evidence="3" id="KW-1185">Reference proteome</keyword>
<name>A0A2T4ZB61_9BACL</name>
<dbReference type="Pfam" id="PF13684">
    <property type="entry name" value="FakA-like_C"/>
    <property type="match status" value="1"/>
</dbReference>